<gene>
    <name evidence="2" type="ORF">MCOR_1680</name>
</gene>
<dbReference type="AlphaFoldDB" id="A0A6J7ZWF4"/>
<feature type="transmembrane region" description="Helical" evidence="1">
    <location>
        <begin position="72"/>
        <end position="89"/>
    </location>
</feature>
<dbReference type="OrthoDB" id="6287725at2759"/>
<dbReference type="PANTHER" id="PTHR45698">
    <property type="entry name" value="TRACE AMINE-ASSOCIATED RECEPTOR 19N-RELATED"/>
    <property type="match status" value="1"/>
</dbReference>
<evidence type="ECO:0000313" key="2">
    <source>
        <dbReference type="EMBL" id="CAC5358423.1"/>
    </source>
</evidence>
<accession>A0A6J7ZWF4</accession>
<keyword evidence="1" id="KW-1133">Transmembrane helix</keyword>
<keyword evidence="1" id="KW-0472">Membrane</keyword>
<keyword evidence="3" id="KW-1185">Reference proteome</keyword>
<keyword evidence="1" id="KW-0812">Transmembrane</keyword>
<evidence type="ECO:0000256" key="1">
    <source>
        <dbReference type="SAM" id="Phobius"/>
    </source>
</evidence>
<dbReference type="EMBL" id="CACVKT020000348">
    <property type="protein sequence ID" value="CAC5358423.1"/>
    <property type="molecule type" value="Genomic_DNA"/>
</dbReference>
<feature type="transmembrane region" description="Helical" evidence="1">
    <location>
        <begin position="239"/>
        <end position="259"/>
    </location>
</feature>
<name>A0A6J7ZWF4_MYTCO</name>
<feature type="transmembrane region" description="Helical" evidence="1">
    <location>
        <begin position="160"/>
        <end position="181"/>
    </location>
</feature>
<proteinExistence type="predicted"/>
<dbReference type="Proteomes" id="UP000507470">
    <property type="component" value="Unassembled WGS sequence"/>
</dbReference>
<feature type="transmembrane region" description="Helical" evidence="1">
    <location>
        <begin position="271"/>
        <end position="290"/>
    </location>
</feature>
<evidence type="ECO:0000313" key="3">
    <source>
        <dbReference type="Proteomes" id="UP000507470"/>
    </source>
</evidence>
<dbReference type="PANTHER" id="PTHR45698:SF1">
    <property type="entry name" value="TRACE AMINE-ASSOCIATED RECEPTOR 13C-LIKE"/>
    <property type="match status" value="1"/>
</dbReference>
<sequence>MAMRRSETPLPYPLPMPAYGGYFAPLTDYLPENLHPTPGFHRSNMAVMILTYLVLDVDKDHYLLDGYKAGSVLSYMSMLFNIVVFGILFRQSLLSPATIFMQGLAAADFLTAFSSYGFEPIFQSQYHCENEIEFPSCRLPYPYCSLASHLSILSFTFHNVSYMITTCIGIQKVIAIIFPIWTRNAADFLTAFSSYGFEPIFQSQYHCENEIEFPSCRLPYPYCSLASHLSILSFTFHNVSYMITTCIGIQKVIAIIFPIWTRNQLTNKKALIVCVLCFILCITISIPRHFSYLNNKGNQPGYQLIPVCVFVSEGEGVSEYSSLNYLMIQPIS</sequence>
<evidence type="ECO:0008006" key="4">
    <source>
        <dbReference type="Google" id="ProtNLM"/>
    </source>
</evidence>
<dbReference type="Gene3D" id="1.20.1070.10">
    <property type="entry name" value="Rhodopsin 7-helix transmembrane proteins"/>
    <property type="match status" value="2"/>
</dbReference>
<reference evidence="2 3" key="1">
    <citation type="submission" date="2020-06" db="EMBL/GenBank/DDBJ databases">
        <authorList>
            <person name="Li R."/>
            <person name="Bekaert M."/>
        </authorList>
    </citation>
    <scope>NUCLEOTIDE SEQUENCE [LARGE SCALE GENOMIC DNA]</scope>
    <source>
        <strain evidence="3">wild</strain>
    </source>
</reference>
<dbReference type="SUPFAM" id="SSF81321">
    <property type="entry name" value="Family A G protein-coupled receptor-like"/>
    <property type="match status" value="2"/>
</dbReference>
<protein>
    <recommendedName>
        <fullName evidence="4">G-protein coupled receptors family 1 profile domain-containing protein</fullName>
    </recommendedName>
</protein>
<organism evidence="2 3">
    <name type="scientific">Mytilus coruscus</name>
    <name type="common">Sea mussel</name>
    <dbReference type="NCBI Taxonomy" id="42192"/>
    <lineage>
        <taxon>Eukaryota</taxon>
        <taxon>Metazoa</taxon>
        <taxon>Spiralia</taxon>
        <taxon>Lophotrochozoa</taxon>
        <taxon>Mollusca</taxon>
        <taxon>Bivalvia</taxon>
        <taxon>Autobranchia</taxon>
        <taxon>Pteriomorphia</taxon>
        <taxon>Mytilida</taxon>
        <taxon>Mytiloidea</taxon>
        <taxon>Mytilidae</taxon>
        <taxon>Mytilinae</taxon>
        <taxon>Mytilus</taxon>
    </lineage>
</organism>